<evidence type="ECO:0000256" key="3">
    <source>
        <dbReference type="ARBA" id="ARBA00022448"/>
    </source>
</evidence>
<comment type="caution">
    <text evidence="5">The sequence shown here is derived from an EMBL/GenBank/DDBJ whole genome shotgun (WGS) entry which is preliminary data.</text>
</comment>
<dbReference type="Pfam" id="PF03480">
    <property type="entry name" value="DctP"/>
    <property type="match status" value="1"/>
</dbReference>
<dbReference type="NCBIfam" id="NF037995">
    <property type="entry name" value="TRAP_S1"/>
    <property type="match status" value="1"/>
</dbReference>
<dbReference type="GO" id="GO:0030288">
    <property type="term" value="C:outer membrane-bounded periplasmic space"/>
    <property type="evidence" value="ECO:0007669"/>
    <property type="project" value="InterPro"/>
</dbReference>
<dbReference type="InterPro" id="IPR004682">
    <property type="entry name" value="TRAP_DctP"/>
</dbReference>
<dbReference type="GO" id="GO:0055085">
    <property type="term" value="P:transmembrane transport"/>
    <property type="evidence" value="ECO:0007669"/>
    <property type="project" value="InterPro"/>
</dbReference>
<accession>A0A662DIP2</accession>
<comment type="similarity">
    <text evidence="2">Belongs to the bacterial solute-binding protein 7 family.</text>
</comment>
<evidence type="ECO:0000313" key="6">
    <source>
        <dbReference type="Proteomes" id="UP000280417"/>
    </source>
</evidence>
<dbReference type="PIRSF" id="PIRSF006470">
    <property type="entry name" value="DctB"/>
    <property type="match status" value="1"/>
</dbReference>
<gene>
    <name evidence="5" type="ORF">DRJ04_00525</name>
</gene>
<evidence type="ECO:0000313" key="5">
    <source>
        <dbReference type="EMBL" id="RLE15385.1"/>
    </source>
</evidence>
<evidence type="ECO:0000256" key="1">
    <source>
        <dbReference type="ARBA" id="ARBA00004196"/>
    </source>
</evidence>
<keyword evidence="4" id="KW-0732">Signal</keyword>
<proteinExistence type="inferred from homology"/>
<protein>
    <submittedName>
        <fullName evidence="5">C4-dicarboxylate ABC transporter substrate-binding protein</fullName>
    </submittedName>
</protein>
<comment type="subcellular location">
    <subcellularLocation>
        <location evidence="1">Cell envelope</location>
    </subcellularLocation>
</comment>
<dbReference type="CDD" id="cd13603">
    <property type="entry name" value="PBP2_TRAP_Siap_TeaA_like"/>
    <property type="match status" value="1"/>
</dbReference>
<reference evidence="5 6" key="1">
    <citation type="submission" date="2018-06" db="EMBL/GenBank/DDBJ databases">
        <title>Extensive metabolic versatility and redundancy in microbially diverse, dynamic hydrothermal sediments.</title>
        <authorList>
            <person name="Dombrowski N."/>
            <person name="Teske A."/>
            <person name="Baker B.J."/>
        </authorList>
    </citation>
    <scope>NUCLEOTIDE SEQUENCE [LARGE SCALE GENOMIC DNA]</scope>
    <source>
        <strain evidence="5">B3_G15</strain>
    </source>
</reference>
<dbReference type="EMBL" id="QMQA01000006">
    <property type="protein sequence ID" value="RLE15385.1"/>
    <property type="molecule type" value="Genomic_DNA"/>
</dbReference>
<keyword evidence="3" id="KW-0813">Transport</keyword>
<evidence type="ECO:0000256" key="4">
    <source>
        <dbReference type="ARBA" id="ARBA00022729"/>
    </source>
</evidence>
<dbReference type="NCBIfam" id="TIGR00787">
    <property type="entry name" value="dctP"/>
    <property type="match status" value="1"/>
</dbReference>
<dbReference type="PANTHER" id="PTHR33376">
    <property type="match status" value="1"/>
</dbReference>
<dbReference type="PANTHER" id="PTHR33376:SF4">
    <property type="entry name" value="SIALIC ACID-BINDING PERIPLASMIC PROTEIN SIAP"/>
    <property type="match status" value="1"/>
</dbReference>
<evidence type="ECO:0000256" key="2">
    <source>
        <dbReference type="ARBA" id="ARBA00009023"/>
    </source>
</evidence>
<sequence length="335" mass="37946">MKTGGKFTVIVVMVLILLLLTSSLYAAEYTIRVANNVAADHPWGKGMEKFKEYLETASNGRIAVEVYHAGALGKTRECLEMVKMGTLEVALCGTGYLQSYTPEIGVTLLPYLWKDRKTMFEILDGPLGQYLNERLANEGFHLLGYLDNGFRHVTTRRNPVRSVEDLKGVKIRTLPTPVHIAFFKALGAAPTPIDWVELYDALRTGVVDAQENPPAMVYTARFYEVQKYYSLTGHVNEPGTFVMSKIIYDRLPKDLQLAVDAAAQKATLCEREECYRDNQKLLKELEKKGMTVIKVPQETIEEFRRIATEKIYPQFSDKFGPMSKKLVDLFVWANK</sequence>
<dbReference type="Proteomes" id="UP000280417">
    <property type="component" value="Unassembled WGS sequence"/>
</dbReference>
<dbReference type="InterPro" id="IPR018389">
    <property type="entry name" value="DctP_fam"/>
</dbReference>
<dbReference type="InterPro" id="IPR038404">
    <property type="entry name" value="TRAP_DctP_sf"/>
</dbReference>
<organism evidence="5 6">
    <name type="scientific">Aerophobetes bacterium</name>
    <dbReference type="NCBI Taxonomy" id="2030807"/>
    <lineage>
        <taxon>Bacteria</taxon>
        <taxon>Candidatus Aerophobota</taxon>
    </lineage>
</organism>
<dbReference type="Gene3D" id="3.40.190.170">
    <property type="entry name" value="Bacterial extracellular solute-binding protein, family 7"/>
    <property type="match status" value="1"/>
</dbReference>
<dbReference type="AlphaFoldDB" id="A0A662DIP2"/>
<name>A0A662DIP2_UNCAE</name>